<organism evidence="2 3">
    <name type="scientific">Neorhodopirellula pilleata</name>
    <dbReference type="NCBI Taxonomy" id="2714738"/>
    <lineage>
        <taxon>Bacteria</taxon>
        <taxon>Pseudomonadati</taxon>
        <taxon>Planctomycetota</taxon>
        <taxon>Planctomycetia</taxon>
        <taxon>Pirellulales</taxon>
        <taxon>Pirellulaceae</taxon>
        <taxon>Neorhodopirellula</taxon>
    </lineage>
</organism>
<dbReference type="InterPro" id="IPR010064">
    <property type="entry name" value="HK97-gp10_tail"/>
</dbReference>
<dbReference type="EMBL" id="SJPM01000015">
    <property type="protein sequence ID" value="TWT91441.1"/>
    <property type="molecule type" value="Genomic_DNA"/>
</dbReference>
<dbReference type="AlphaFoldDB" id="A0A5C5ZWP8"/>
<evidence type="ECO:0000313" key="1">
    <source>
        <dbReference type="EMBL" id="TWT91392.1"/>
    </source>
</evidence>
<accession>A0A5C5ZWP8</accession>
<dbReference type="Pfam" id="PF04883">
    <property type="entry name" value="HK97-gp10_like"/>
    <property type="match status" value="1"/>
</dbReference>
<dbReference type="OrthoDB" id="886754at2"/>
<proteinExistence type="predicted"/>
<dbReference type="Proteomes" id="UP000316213">
    <property type="component" value="Unassembled WGS sequence"/>
</dbReference>
<evidence type="ECO:0008006" key="4">
    <source>
        <dbReference type="Google" id="ProtNLM"/>
    </source>
</evidence>
<evidence type="ECO:0000313" key="2">
    <source>
        <dbReference type="EMBL" id="TWT91441.1"/>
    </source>
</evidence>
<protein>
    <recommendedName>
        <fullName evidence="4">HK97 gp10 family phage protein</fullName>
    </recommendedName>
</protein>
<keyword evidence="3" id="KW-1185">Reference proteome</keyword>
<dbReference type="RefSeq" id="WP_146581292.1">
    <property type="nucleotide sequence ID" value="NZ_SJPM01000015.1"/>
</dbReference>
<dbReference type="EMBL" id="SJPM01000015">
    <property type="protein sequence ID" value="TWT91392.1"/>
    <property type="molecule type" value="Genomic_DNA"/>
</dbReference>
<comment type="caution">
    <text evidence="2">The sequence shown here is derived from an EMBL/GenBank/DDBJ whole genome shotgun (WGS) entry which is preliminary data.</text>
</comment>
<sequence precursor="true">MIQVQFEIDEAAFAYVDKLEASLRAGVLNDAAESAGEIVAADAKPRVTAPGYRGDKAGLKPLRDSIYVVVREYRTVVIALVGGAWPEGAHGHLVENGHIQKLQNGGTMRVPPHPWLRPAVEATRSQQAAAIESRLKQAAEGIR</sequence>
<gene>
    <name evidence="1" type="ORF">Pla100_52420</name>
    <name evidence="2" type="ORF">Pla100_52910</name>
</gene>
<reference evidence="2 3" key="1">
    <citation type="submission" date="2019-02" db="EMBL/GenBank/DDBJ databases">
        <title>Deep-cultivation of Planctomycetes and their phenomic and genomic characterization uncovers novel biology.</title>
        <authorList>
            <person name="Wiegand S."/>
            <person name="Jogler M."/>
            <person name="Boedeker C."/>
            <person name="Pinto D."/>
            <person name="Vollmers J."/>
            <person name="Rivas-Marin E."/>
            <person name="Kohn T."/>
            <person name="Peeters S.H."/>
            <person name="Heuer A."/>
            <person name="Rast P."/>
            <person name="Oberbeckmann S."/>
            <person name="Bunk B."/>
            <person name="Jeske O."/>
            <person name="Meyerdierks A."/>
            <person name="Storesund J.E."/>
            <person name="Kallscheuer N."/>
            <person name="Luecker S."/>
            <person name="Lage O.M."/>
            <person name="Pohl T."/>
            <person name="Merkel B.J."/>
            <person name="Hornburger P."/>
            <person name="Mueller R.-W."/>
            <person name="Bruemmer F."/>
            <person name="Labrenz M."/>
            <person name="Spormann A.M."/>
            <person name="Op Den Camp H."/>
            <person name="Overmann J."/>
            <person name="Amann R."/>
            <person name="Jetten M.S.M."/>
            <person name="Mascher T."/>
            <person name="Medema M.H."/>
            <person name="Devos D.P."/>
            <person name="Kaster A.-K."/>
            <person name="Ovreas L."/>
            <person name="Rohde M."/>
            <person name="Galperin M.Y."/>
            <person name="Jogler C."/>
        </authorList>
    </citation>
    <scope>NUCLEOTIDE SEQUENCE [LARGE SCALE GENOMIC DNA]</scope>
    <source>
        <strain evidence="2 3">Pla100</strain>
    </source>
</reference>
<evidence type="ECO:0000313" key="3">
    <source>
        <dbReference type="Proteomes" id="UP000316213"/>
    </source>
</evidence>
<name>A0A5C5ZWP8_9BACT</name>